<dbReference type="InterPro" id="IPR008271">
    <property type="entry name" value="Ser/Thr_kinase_AS"/>
</dbReference>
<dbReference type="GO" id="GO:0016301">
    <property type="term" value="F:kinase activity"/>
    <property type="evidence" value="ECO:0007669"/>
    <property type="project" value="UniProtKB-KW"/>
</dbReference>
<dbReference type="PROSITE" id="PS50011">
    <property type="entry name" value="PROTEIN_KINASE_DOM"/>
    <property type="match status" value="1"/>
</dbReference>
<evidence type="ECO:0000313" key="4">
    <source>
        <dbReference type="Proteomes" id="UP001163255"/>
    </source>
</evidence>
<dbReference type="SUPFAM" id="SSF56112">
    <property type="entry name" value="Protein kinase-like (PK-like)"/>
    <property type="match status" value="1"/>
</dbReference>
<gene>
    <name evidence="3" type="ORF">NX720_25775</name>
</gene>
<feature type="region of interest" description="Disordered" evidence="1">
    <location>
        <begin position="517"/>
        <end position="585"/>
    </location>
</feature>
<dbReference type="RefSeq" id="WP_262598473.1">
    <property type="nucleotide sequence ID" value="NZ_CP103300.1"/>
</dbReference>
<proteinExistence type="predicted"/>
<dbReference type="Gene3D" id="1.10.510.10">
    <property type="entry name" value="Transferase(Phosphotransferase) domain 1"/>
    <property type="match status" value="1"/>
</dbReference>
<accession>A0ABY6GTR3</accession>
<sequence>MSAVSLFRRFTLKSLSLILLLPALTDMASASFNYIHARRLTPSQYPAWVVNAIWTDSGLVIANRAGTGEMAKSVIKLPPAETRVVLELCVAALLSKNDTTQLLEHGIPFADTASSPDGNVYWFLKINTDPHKAVTLNLDLEVVSHCTSVAIQDQHYSHRDSIKTNGDIPPVLSTGEDFQVSLKVVEEEQAGTFPRVPEVQPSGGLSNADNYWDSDPSKFDKPHYPGGFSNPKLQPFDLMVAYLQSVFSWELINHWLQLWFQYAVQHLNTPEEALRTQENHLEDLFLLIFSTETGNYQIYNQRLSDGHFSENRLGFHISEQGAVSPYAEIHQTVERLYLPLRLVRIDSVTGDYVEVTERVINPDTQQDSDDIHLVSYIKTLIEQEALFWRCDFIGLTFSANLKQLAQRLQASMSGHFSFLPEETASNINNYLSYLFISLAVPDAPSRTSPFNSVRRQLGRALYKQLGSDKTRLLIGKQGIEYLQAIGNRISNKTTLKPESLVALMTVLFSNQVVHITGTRSGQKQPAKPINTGLFRQVPTDPPDSEGVKKAEQQDITTPPVATLHSRKKITKSPSGDSDRGGGGEDPSHFRTCQHCQQKPASGGLMLCQDCAAKTQDTQPPSLAASLFIPKSATQPAHYKDTQTSLREMLGLTRERKIHSGTEREVWQYRNGDNQKFAVKVFMANRDSNLNKGEPNALQIDHPNIARTHAMVLEKNGAYTVADSISQVSSLSGYDGCQPLAVISSLATGFRLNDDQFFEFLKAYDDPAGLVTELTLTLCKALKYLHEEHALMHRDIKPENIIYNPVDGTIKVIDFGTSTTISSERPRSVVGTREHYAPELFHGRTLGGYDETVDTWAAGTVLMELLTGMTPFNYNRCYTDSPLLEPEAKRLQDTSIERINFFSAKPEEYKVRMLQQHLLSPFNKDNIPAELLHLTASILSWPKKRPKLDAVIEQLSYIKGLLVLRRCADLFHGF</sequence>
<organism evidence="3 4">
    <name type="scientific">Endozoicomonas euniceicola</name>
    <dbReference type="NCBI Taxonomy" id="1234143"/>
    <lineage>
        <taxon>Bacteria</taxon>
        <taxon>Pseudomonadati</taxon>
        <taxon>Pseudomonadota</taxon>
        <taxon>Gammaproteobacteria</taxon>
        <taxon>Oceanospirillales</taxon>
        <taxon>Endozoicomonadaceae</taxon>
        <taxon>Endozoicomonas</taxon>
    </lineage>
</organism>
<keyword evidence="3" id="KW-0418">Kinase</keyword>
<protein>
    <submittedName>
        <fullName evidence="3">Protein kinase</fullName>
    </submittedName>
</protein>
<dbReference type="CDD" id="cd00180">
    <property type="entry name" value="PKc"/>
    <property type="match status" value="1"/>
</dbReference>
<dbReference type="InterPro" id="IPR000719">
    <property type="entry name" value="Prot_kinase_dom"/>
</dbReference>
<dbReference type="InterPro" id="IPR011009">
    <property type="entry name" value="Kinase-like_dom_sf"/>
</dbReference>
<name>A0ABY6GTR3_9GAMM</name>
<evidence type="ECO:0000256" key="1">
    <source>
        <dbReference type="SAM" id="MobiDB-lite"/>
    </source>
</evidence>
<keyword evidence="3" id="KW-0808">Transferase</keyword>
<feature type="compositionally biased region" description="Basic and acidic residues" evidence="1">
    <location>
        <begin position="576"/>
        <end position="585"/>
    </location>
</feature>
<dbReference type="Pfam" id="PF00069">
    <property type="entry name" value="Pkinase"/>
    <property type="match status" value="1"/>
</dbReference>
<evidence type="ECO:0000313" key="3">
    <source>
        <dbReference type="EMBL" id="UYM16165.1"/>
    </source>
</evidence>
<dbReference type="PROSITE" id="PS00108">
    <property type="entry name" value="PROTEIN_KINASE_ST"/>
    <property type="match status" value="1"/>
</dbReference>
<evidence type="ECO:0000259" key="2">
    <source>
        <dbReference type="PROSITE" id="PS50011"/>
    </source>
</evidence>
<dbReference type="Proteomes" id="UP001163255">
    <property type="component" value="Chromosome"/>
</dbReference>
<reference evidence="3" key="1">
    <citation type="submission" date="2022-10" db="EMBL/GenBank/DDBJ databases">
        <title>Completed Genome Sequence of two octocoral isolated bacterium, Endozoicomonas euniceicola EF212T and Endozoicomonas gorgoniicola PS125T.</title>
        <authorList>
            <person name="Chiou Y.-J."/>
            <person name="Chen Y.-H."/>
        </authorList>
    </citation>
    <scope>NUCLEOTIDE SEQUENCE</scope>
    <source>
        <strain evidence="3">EF212</strain>
    </source>
</reference>
<feature type="domain" description="Protein kinase" evidence="2">
    <location>
        <begin position="651"/>
        <end position="957"/>
    </location>
</feature>
<keyword evidence="4" id="KW-1185">Reference proteome</keyword>
<dbReference type="PANTHER" id="PTHR44167:SF24">
    <property type="entry name" value="SERINE_THREONINE-PROTEIN KINASE CHK2"/>
    <property type="match status" value="1"/>
</dbReference>
<dbReference type="EMBL" id="CP103300">
    <property type="protein sequence ID" value="UYM16165.1"/>
    <property type="molecule type" value="Genomic_DNA"/>
</dbReference>
<dbReference type="PANTHER" id="PTHR44167">
    <property type="entry name" value="OVARIAN-SPECIFIC SERINE/THREONINE-PROTEIN KINASE LOK-RELATED"/>
    <property type="match status" value="1"/>
</dbReference>
<dbReference type="SMART" id="SM00220">
    <property type="entry name" value="S_TKc"/>
    <property type="match status" value="1"/>
</dbReference>